<keyword evidence="5" id="KW-1185">Reference proteome</keyword>
<reference evidence="4" key="2">
    <citation type="submission" date="2025-08" db="UniProtKB">
        <authorList>
            <consortium name="Ensembl"/>
        </authorList>
    </citation>
    <scope>IDENTIFICATION</scope>
</reference>
<accession>G3NSM6</accession>
<dbReference type="PRINTS" id="PR00501">
    <property type="entry name" value="KELCHREPEAT"/>
</dbReference>
<proteinExistence type="predicted"/>
<dbReference type="Gene3D" id="3.30.710.10">
    <property type="entry name" value="Potassium Channel Kv1.1, Chain A"/>
    <property type="match status" value="1"/>
</dbReference>
<keyword evidence="2" id="KW-0677">Repeat</keyword>
<dbReference type="OMA" id="KIRLAWM"/>
<dbReference type="InterPro" id="IPR006652">
    <property type="entry name" value="Kelch_1"/>
</dbReference>
<dbReference type="InterPro" id="IPR015915">
    <property type="entry name" value="Kelch-typ_b-propeller"/>
</dbReference>
<evidence type="ECO:0000259" key="3">
    <source>
        <dbReference type="PROSITE" id="PS50097"/>
    </source>
</evidence>
<reference evidence="4" key="3">
    <citation type="submission" date="2025-09" db="UniProtKB">
        <authorList>
            <consortium name="Ensembl"/>
        </authorList>
    </citation>
    <scope>IDENTIFICATION</scope>
</reference>
<name>G3NSM6_GASAC</name>
<dbReference type="STRING" id="69293.ENSGACP00000008344"/>
<dbReference type="PROSITE" id="PS50097">
    <property type="entry name" value="BTB"/>
    <property type="match status" value="1"/>
</dbReference>
<sequence>MSVYNELRLEQQLCDAVITVGSARFHVHKIVLCNCSPYFKALFTNWSTQDRQVFDIPHVSPDIMKIIIEFAYTAFPAVTQENVQESFIAAHQFNVTGITQACCSLLEEHLAPGNCIGIWRLTGVYHTPELTNKAFLYTLTHFEEVASVSEEFPLLSVQELVQIIEDDHLNVKQEKTVFVAILSWIAYAAEERREHISLLLSNVRLALTSLQFITNSVRNNELVLASTECHTLLKHSLAAMLELHTSRFSDTIFYKPLSRPRLSPTVLLALGGWSGGRPTDAIVAYDSRADRWVDIPKNGDYTPRAYHGAVFLDGAVYIVGGFDNVERFSSVHRFDLATHTWTEVKQMHWTRCYVSVTVMDGCIYAMGGYDGLDRLSSAERYESRTNQWTLIPSMHKKRSDASCTSLRGKVYICGGFTGSQCLSTAECFNPETNQWTLIASMGHRRTGVGVIAYAGKIFAVGGFNGFIRLNTAEAYNPDTNTWRAVPSMLAARSNFGIAVIDDRVFVVGGYNGFSTMIKVECFDGETSMWSDVRSLKVACSAPSCCIVHGLPNLVEYSAPRLMQCSDVDEDKME</sequence>
<dbReference type="GeneID" id="120828954"/>
<dbReference type="OrthoDB" id="191037at2759"/>
<dbReference type="Pfam" id="PF01344">
    <property type="entry name" value="Kelch_1"/>
    <property type="match status" value="1"/>
</dbReference>
<dbReference type="CDD" id="cd18450">
    <property type="entry name" value="BACK_KLHL10"/>
    <property type="match status" value="1"/>
</dbReference>
<dbReference type="SMART" id="SM00875">
    <property type="entry name" value="BACK"/>
    <property type="match status" value="1"/>
</dbReference>
<dbReference type="KEGG" id="gat:120828954"/>
<dbReference type="Pfam" id="PF24681">
    <property type="entry name" value="Kelch_KLHDC2_KLHL20_DRC7"/>
    <property type="match status" value="1"/>
</dbReference>
<dbReference type="Bgee" id="ENSGACG00000006304">
    <property type="expression patterns" value="Expressed in testis"/>
</dbReference>
<dbReference type="SUPFAM" id="SSF54695">
    <property type="entry name" value="POZ domain"/>
    <property type="match status" value="1"/>
</dbReference>
<evidence type="ECO:0000256" key="1">
    <source>
        <dbReference type="ARBA" id="ARBA00022441"/>
    </source>
</evidence>
<feature type="domain" description="BTB" evidence="3">
    <location>
        <begin position="14"/>
        <end position="80"/>
    </location>
</feature>
<dbReference type="InParanoid" id="G3NSM6"/>
<dbReference type="PANTHER" id="PTHR45632:SF5">
    <property type="entry name" value="KELCH-LIKE PROTEIN 22"/>
    <property type="match status" value="1"/>
</dbReference>
<dbReference type="SMART" id="SM00225">
    <property type="entry name" value="BTB"/>
    <property type="match status" value="1"/>
</dbReference>
<dbReference type="Pfam" id="PF07707">
    <property type="entry name" value="BACK"/>
    <property type="match status" value="1"/>
</dbReference>
<dbReference type="SMART" id="SM00612">
    <property type="entry name" value="Kelch"/>
    <property type="match status" value="6"/>
</dbReference>
<dbReference type="FunFam" id="1.25.40.420:FF:000001">
    <property type="entry name" value="Kelch-like family member 12"/>
    <property type="match status" value="1"/>
</dbReference>
<dbReference type="InterPro" id="IPR017096">
    <property type="entry name" value="BTB-kelch_protein"/>
</dbReference>
<dbReference type="Proteomes" id="UP000007635">
    <property type="component" value="Chromosome XII"/>
</dbReference>
<evidence type="ECO:0000256" key="2">
    <source>
        <dbReference type="ARBA" id="ARBA00022737"/>
    </source>
</evidence>
<dbReference type="PANTHER" id="PTHR45632">
    <property type="entry name" value="LD33804P"/>
    <property type="match status" value="1"/>
</dbReference>
<organism evidence="4 5">
    <name type="scientific">Gasterosteus aculeatus aculeatus</name>
    <name type="common">three-spined stickleback</name>
    <dbReference type="NCBI Taxonomy" id="481459"/>
    <lineage>
        <taxon>Eukaryota</taxon>
        <taxon>Metazoa</taxon>
        <taxon>Chordata</taxon>
        <taxon>Craniata</taxon>
        <taxon>Vertebrata</taxon>
        <taxon>Euteleostomi</taxon>
        <taxon>Actinopterygii</taxon>
        <taxon>Neopterygii</taxon>
        <taxon>Teleostei</taxon>
        <taxon>Neoteleostei</taxon>
        <taxon>Acanthomorphata</taxon>
        <taxon>Eupercaria</taxon>
        <taxon>Perciformes</taxon>
        <taxon>Cottioidei</taxon>
        <taxon>Gasterosteales</taxon>
        <taxon>Gasterosteidae</taxon>
        <taxon>Gasterosteus</taxon>
    </lineage>
</organism>
<dbReference type="GeneTree" id="ENSGT00940000154664"/>
<dbReference type="Gene3D" id="1.25.40.420">
    <property type="match status" value="1"/>
</dbReference>
<evidence type="ECO:0000313" key="5">
    <source>
        <dbReference type="Proteomes" id="UP000007635"/>
    </source>
</evidence>
<dbReference type="InterPro" id="IPR000210">
    <property type="entry name" value="BTB/POZ_dom"/>
</dbReference>
<dbReference type="PIRSF" id="PIRSF037037">
    <property type="entry name" value="Kelch-like_protein_gigaxonin"/>
    <property type="match status" value="1"/>
</dbReference>
<dbReference type="Pfam" id="PF00651">
    <property type="entry name" value="BTB"/>
    <property type="match status" value="1"/>
</dbReference>
<dbReference type="InterPro" id="IPR011333">
    <property type="entry name" value="SKP1/BTB/POZ_sf"/>
</dbReference>
<evidence type="ECO:0000313" key="4">
    <source>
        <dbReference type="Ensembl" id="ENSGACP00000008344.2"/>
    </source>
</evidence>
<dbReference type="InterPro" id="IPR011705">
    <property type="entry name" value="BACK"/>
</dbReference>
<dbReference type="AlphaFoldDB" id="G3NSM6"/>
<dbReference type="SUPFAM" id="SSF117281">
    <property type="entry name" value="Kelch motif"/>
    <property type="match status" value="1"/>
</dbReference>
<dbReference type="Ensembl" id="ENSGACT00000008363.2">
    <property type="protein sequence ID" value="ENSGACP00000008344.2"/>
    <property type="gene ID" value="ENSGACG00000006304.2"/>
</dbReference>
<dbReference type="Gene3D" id="2.120.10.80">
    <property type="entry name" value="Kelch-type beta propeller"/>
    <property type="match status" value="1"/>
</dbReference>
<reference evidence="4 5" key="1">
    <citation type="journal article" date="2021" name="G3 (Bethesda)">
        <title>Improved contiguity of the threespine stickleback genome using long-read sequencing.</title>
        <authorList>
            <person name="Nath S."/>
            <person name="Shaw D.E."/>
            <person name="White M.A."/>
        </authorList>
    </citation>
    <scope>NUCLEOTIDE SEQUENCE [LARGE SCALE GENOMIC DNA]</scope>
    <source>
        <strain evidence="4 5">Lake Benthic</strain>
    </source>
</reference>
<protein>
    <recommendedName>
        <fullName evidence="3">BTB domain-containing protein</fullName>
    </recommendedName>
</protein>
<dbReference type="RefSeq" id="XP_040048586.1">
    <property type="nucleotide sequence ID" value="XM_040192652.1"/>
</dbReference>
<dbReference type="eggNOG" id="KOG4441">
    <property type="taxonomic scope" value="Eukaryota"/>
</dbReference>
<keyword evidence="1" id="KW-0880">Kelch repeat</keyword>